<evidence type="ECO:0000256" key="2">
    <source>
        <dbReference type="SAM" id="SignalP"/>
    </source>
</evidence>
<evidence type="ECO:0000313" key="4">
    <source>
        <dbReference type="Proteomes" id="UP000075902"/>
    </source>
</evidence>
<dbReference type="VEuPathDB" id="VectorBase:AMEC013713"/>
<keyword evidence="4" id="KW-1185">Reference proteome</keyword>
<evidence type="ECO:0000256" key="1">
    <source>
        <dbReference type="SAM" id="MobiDB-lite"/>
    </source>
</evidence>
<dbReference type="STRING" id="34690.A0A182U4E9"/>
<dbReference type="AlphaFoldDB" id="A0A182U4E9"/>
<evidence type="ECO:0000313" key="3">
    <source>
        <dbReference type="EnsemblMetazoa" id="AMEC013713-PA"/>
    </source>
</evidence>
<feature type="region of interest" description="Disordered" evidence="1">
    <location>
        <begin position="88"/>
        <end position="122"/>
    </location>
</feature>
<feature type="chain" id="PRO_5008137702" description="Secreted protein" evidence="2">
    <location>
        <begin position="20"/>
        <end position="147"/>
    </location>
</feature>
<reference evidence="4" key="1">
    <citation type="submission" date="2014-01" db="EMBL/GenBank/DDBJ databases">
        <title>The Genome Sequence of Anopheles melas CM1001059_A (V2).</title>
        <authorList>
            <consortium name="The Broad Institute Genomics Platform"/>
            <person name="Neafsey D.E."/>
            <person name="Besansky N."/>
            <person name="Howell P."/>
            <person name="Walton C."/>
            <person name="Young S.K."/>
            <person name="Zeng Q."/>
            <person name="Gargeya S."/>
            <person name="Fitzgerald M."/>
            <person name="Haas B."/>
            <person name="Abouelleil A."/>
            <person name="Allen A.W."/>
            <person name="Alvarado L."/>
            <person name="Arachchi H.M."/>
            <person name="Berlin A.M."/>
            <person name="Chapman S.B."/>
            <person name="Gainer-Dewar J."/>
            <person name="Goldberg J."/>
            <person name="Griggs A."/>
            <person name="Gujja S."/>
            <person name="Hansen M."/>
            <person name="Howarth C."/>
            <person name="Imamovic A."/>
            <person name="Ireland A."/>
            <person name="Larimer J."/>
            <person name="McCowan C."/>
            <person name="Murphy C."/>
            <person name="Pearson M."/>
            <person name="Poon T.W."/>
            <person name="Priest M."/>
            <person name="Roberts A."/>
            <person name="Saif S."/>
            <person name="Shea T."/>
            <person name="Sisk P."/>
            <person name="Sykes S."/>
            <person name="Wortman J."/>
            <person name="Nusbaum C."/>
            <person name="Birren B."/>
        </authorList>
    </citation>
    <scope>NUCLEOTIDE SEQUENCE [LARGE SCALE GENOMIC DNA]</scope>
    <source>
        <strain evidence="4">CM1001059</strain>
    </source>
</reference>
<sequence length="147" mass="16636">MGNALLHMSWVTVLTICQSYQVVCLGMTTNERLNRGRYRHFQAKGGKSPFNRGPVKNLFDFLECSCFGLVQPQRTDWMQFFDTSELGSAASKGHRKTQHSSPLSPPTGNRNRTRRPARNPAERELATLLRTETINAMLKCGSKSKLY</sequence>
<dbReference type="Proteomes" id="UP000075902">
    <property type="component" value="Unassembled WGS sequence"/>
</dbReference>
<protein>
    <recommendedName>
        <fullName evidence="5">Secreted protein</fullName>
    </recommendedName>
</protein>
<reference evidence="3" key="2">
    <citation type="submission" date="2020-05" db="UniProtKB">
        <authorList>
            <consortium name="EnsemblMetazoa"/>
        </authorList>
    </citation>
    <scope>IDENTIFICATION</scope>
    <source>
        <strain evidence="3">CM1001059</strain>
    </source>
</reference>
<name>A0A182U4E9_9DIPT</name>
<dbReference type="EnsemblMetazoa" id="AMEC013713-RA">
    <property type="protein sequence ID" value="AMEC013713-PA"/>
    <property type="gene ID" value="AMEC013713"/>
</dbReference>
<proteinExistence type="predicted"/>
<feature type="signal peptide" evidence="2">
    <location>
        <begin position="1"/>
        <end position="19"/>
    </location>
</feature>
<keyword evidence="2" id="KW-0732">Signal</keyword>
<evidence type="ECO:0008006" key="5">
    <source>
        <dbReference type="Google" id="ProtNLM"/>
    </source>
</evidence>
<organism evidence="3 4">
    <name type="scientific">Anopheles melas</name>
    <dbReference type="NCBI Taxonomy" id="34690"/>
    <lineage>
        <taxon>Eukaryota</taxon>
        <taxon>Metazoa</taxon>
        <taxon>Ecdysozoa</taxon>
        <taxon>Arthropoda</taxon>
        <taxon>Hexapoda</taxon>
        <taxon>Insecta</taxon>
        <taxon>Pterygota</taxon>
        <taxon>Neoptera</taxon>
        <taxon>Endopterygota</taxon>
        <taxon>Diptera</taxon>
        <taxon>Nematocera</taxon>
        <taxon>Culicoidea</taxon>
        <taxon>Culicidae</taxon>
        <taxon>Anophelinae</taxon>
        <taxon>Anopheles</taxon>
    </lineage>
</organism>
<accession>A0A182U4E9</accession>